<comment type="caution">
    <text evidence="8">The sequence shown here is derived from an EMBL/GenBank/DDBJ whole genome shotgun (WGS) entry which is preliminary data.</text>
</comment>
<evidence type="ECO:0000313" key="8">
    <source>
        <dbReference type="EMBL" id="KAF5865703.1"/>
    </source>
</evidence>
<feature type="domain" description="Xylanolytic transcriptional activator regulatory" evidence="7">
    <location>
        <begin position="399"/>
        <end position="630"/>
    </location>
</feature>
<keyword evidence="3" id="KW-0805">Transcription regulation</keyword>
<evidence type="ECO:0000313" key="9">
    <source>
        <dbReference type="Proteomes" id="UP000541154"/>
    </source>
</evidence>
<feature type="compositionally biased region" description="Polar residues" evidence="6">
    <location>
        <begin position="70"/>
        <end position="85"/>
    </location>
</feature>
<proteinExistence type="predicted"/>
<feature type="region of interest" description="Disordered" evidence="6">
    <location>
        <begin position="1"/>
        <end position="120"/>
    </location>
</feature>
<dbReference type="PANTHER" id="PTHR47660:SF7">
    <property type="entry name" value="TRANSCRIPTION FACTOR WITH C2H2 AND ZN(2)-CYS(6) DNA BINDING DOMAIN (EUROFUNG)"/>
    <property type="match status" value="1"/>
</dbReference>
<dbReference type="InterPro" id="IPR007219">
    <property type="entry name" value="XnlR_reg_dom"/>
</dbReference>
<evidence type="ECO:0000256" key="5">
    <source>
        <dbReference type="ARBA" id="ARBA00023242"/>
    </source>
</evidence>
<feature type="compositionally biased region" description="Polar residues" evidence="6">
    <location>
        <begin position="259"/>
        <end position="270"/>
    </location>
</feature>
<dbReference type="Pfam" id="PF04082">
    <property type="entry name" value="Fungal_trans"/>
    <property type="match status" value="1"/>
</dbReference>
<dbReference type="GO" id="GO:0006351">
    <property type="term" value="P:DNA-templated transcription"/>
    <property type="evidence" value="ECO:0007669"/>
    <property type="project" value="InterPro"/>
</dbReference>
<evidence type="ECO:0000256" key="1">
    <source>
        <dbReference type="ARBA" id="ARBA00022723"/>
    </source>
</evidence>
<evidence type="ECO:0000256" key="4">
    <source>
        <dbReference type="ARBA" id="ARBA00023163"/>
    </source>
</evidence>
<evidence type="ECO:0000256" key="6">
    <source>
        <dbReference type="SAM" id="MobiDB-lite"/>
    </source>
</evidence>
<keyword evidence="1" id="KW-0479">Metal-binding</keyword>
<sequence>MYAVWPAFLKNYPTERRSKAKARKKSSQNQNSEDDTPHEHASRHARSPSADVQLAQTGNSSPSIPGYQVGQFQVQLSGQSPSKTKSGTRERLRDQPNDPPSSRRASEPNDLGLSNGNGEIDITPLPFDSYVGVNLQQLYPQIPTSDMRATLSDDRGARFNHQYQPDIASSNISMDMTIAQNQQLQLGYTQSYLDPSIASTINWISNDLLLDTTTDDSIGNYRPPYSSQGGTVANSLGQSSWPPAAVSAEKFSPCLPENFHQTPSGNTSLDTDVDSPGRFPRDAAQLSTPQSRTCNASQRSADSYVDGGGARLRPPARLIDIRSQLNQTGSQSRFSFPLIQGQRDEIASEEAALNCQIEHPMYDNIYKAFLQLCRTENYLYPEFETRNFPPVGTLSHFIRLYFDSFQTVYPILHSFTFNPNTCHWLLTLAVSALGCHFARMSDQNGCATAFHEFLRRAIHVEKEKSRSGPTPLWLMQAMMLNCVGLIHGNNEEARSFALDSFGELVNLATREGLFCPSTRPKLLTMETSQEAQWATWIDDETRKRTGYFIWLLDCMLAYHFESRLLLSLDDGQAPLPSDESLWRASSSGVWRQLYDKSKGYEEISLYSAVLTLYIEKKLVTNIGEFGHILLIHALYHRMWEVGDYFRRPLSFWNPTARKQSREDAIPSGSVWLPGIPSYSRWRNSACDCLDILHWTANSTIAKASGLEHPTVLHLHEARVVLLVPFREIRGLITTLATEKVRWDERQQTIEWHYILRWIKHDQYKARLAIIHAGASLWHVRRFSTDAFHEPVAVFLAILTLWAYGLCYSQVFPVVGSRGRPNNGLPNEPSFFYIDRPCDDELVQIFVRGGQAMKANVTGVGDICAPEGPQRILQVGCEALAGLTSWGISKRFIAILTRLGELMS</sequence>
<dbReference type="Proteomes" id="UP000541154">
    <property type="component" value="Unassembled WGS sequence"/>
</dbReference>
<dbReference type="GO" id="GO:0008270">
    <property type="term" value="F:zinc ion binding"/>
    <property type="evidence" value="ECO:0007669"/>
    <property type="project" value="InterPro"/>
</dbReference>
<evidence type="ECO:0000259" key="7">
    <source>
        <dbReference type="Pfam" id="PF04082"/>
    </source>
</evidence>
<keyword evidence="4" id="KW-0804">Transcription</keyword>
<feature type="compositionally biased region" description="Polar residues" evidence="6">
    <location>
        <begin position="285"/>
        <end position="301"/>
    </location>
</feature>
<keyword evidence="9" id="KW-1185">Reference proteome</keyword>
<feature type="compositionally biased region" description="Polar residues" evidence="6">
    <location>
        <begin position="54"/>
        <end position="63"/>
    </location>
</feature>
<evidence type="ECO:0000256" key="2">
    <source>
        <dbReference type="ARBA" id="ARBA00022833"/>
    </source>
</evidence>
<organism evidence="8 9">
    <name type="scientific">Petromyces alliaceus</name>
    <name type="common">Aspergillus alliaceus</name>
    <dbReference type="NCBI Taxonomy" id="209559"/>
    <lineage>
        <taxon>Eukaryota</taxon>
        <taxon>Fungi</taxon>
        <taxon>Dikarya</taxon>
        <taxon>Ascomycota</taxon>
        <taxon>Pezizomycotina</taxon>
        <taxon>Eurotiomycetes</taxon>
        <taxon>Eurotiomycetidae</taxon>
        <taxon>Eurotiales</taxon>
        <taxon>Aspergillaceae</taxon>
        <taxon>Aspergillus</taxon>
        <taxon>Aspergillus subgen. Circumdati</taxon>
    </lineage>
</organism>
<reference evidence="8 9" key="1">
    <citation type="submission" date="2019-04" db="EMBL/GenBank/DDBJ databases">
        <title>Aspergillus burnettii sp. nov., novel species from soil in southeast Queensland.</title>
        <authorList>
            <person name="Gilchrist C.L.M."/>
            <person name="Pitt J.I."/>
            <person name="Lange L."/>
            <person name="Lacey H.J."/>
            <person name="Vuong D."/>
            <person name="Midgley D.J."/>
            <person name="Greenfield P."/>
            <person name="Bradbury M."/>
            <person name="Lacey E."/>
            <person name="Busk P.K."/>
            <person name="Pilgaard B."/>
            <person name="Chooi Y.H."/>
            <person name="Piggott A.M."/>
        </authorList>
    </citation>
    <scope>NUCLEOTIDE SEQUENCE [LARGE SCALE GENOMIC DNA]</scope>
    <source>
        <strain evidence="8 9">FRR 5400</strain>
    </source>
</reference>
<feature type="region of interest" description="Disordered" evidence="6">
    <location>
        <begin position="259"/>
        <end position="309"/>
    </location>
</feature>
<keyword evidence="5" id="KW-0539">Nucleus</keyword>
<accession>A0A8H6AA93</accession>
<protein>
    <recommendedName>
        <fullName evidence="7">Xylanolytic transcriptional activator regulatory domain-containing protein</fullName>
    </recommendedName>
</protein>
<dbReference type="AlphaFoldDB" id="A0A8H6AA93"/>
<name>A0A8H6AA93_PETAA</name>
<dbReference type="CDD" id="cd12148">
    <property type="entry name" value="fungal_TF_MHR"/>
    <property type="match status" value="1"/>
</dbReference>
<feature type="compositionally biased region" description="Basic and acidic residues" evidence="6">
    <location>
        <begin position="87"/>
        <end position="96"/>
    </location>
</feature>
<dbReference type="PANTHER" id="PTHR47660">
    <property type="entry name" value="TRANSCRIPTION FACTOR WITH C2H2 AND ZN(2)-CYS(6) DNA BINDING DOMAIN (EUROFUNG)-RELATED-RELATED"/>
    <property type="match status" value="1"/>
</dbReference>
<gene>
    <name evidence="8" type="ORF">ETB97_002677</name>
</gene>
<evidence type="ECO:0000256" key="3">
    <source>
        <dbReference type="ARBA" id="ARBA00023015"/>
    </source>
</evidence>
<keyword evidence="2" id="KW-0862">Zinc</keyword>
<dbReference type="GO" id="GO:0003677">
    <property type="term" value="F:DNA binding"/>
    <property type="evidence" value="ECO:0007669"/>
    <property type="project" value="InterPro"/>
</dbReference>
<dbReference type="EMBL" id="SPNV01000016">
    <property type="protein sequence ID" value="KAF5865703.1"/>
    <property type="molecule type" value="Genomic_DNA"/>
</dbReference>